<evidence type="ECO:0000313" key="3">
    <source>
        <dbReference type="EMBL" id="CAL1152083.1"/>
    </source>
</evidence>
<feature type="region of interest" description="Disordered" evidence="1">
    <location>
        <begin position="86"/>
        <end position="106"/>
    </location>
</feature>
<feature type="non-terminal residue" evidence="2">
    <location>
        <position position="106"/>
    </location>
</feature>
<reference evidence="2" key="1">
    <citation type="submission" date="2022-10" db="EMBL/GenBank/DDBJ databases">
        <authorList>
            <person name="Chen Y."/>
            <person name="Dougan E. K."/>
            <person name="Chan C."/>
            <person name="Rhodes N."/>
            <person name="Thang M."/>
        </authorList>
    </citation>
    <scope>NUCLEOTIDE SEQUENCE</scope>
</reference>
<feature type="non-terminal residue" evidence="2">
    <location>
        <position position="1"/>
    </location>
</feature>
<dbReference type="EMBL" id="CAMXCT030002528">
    <property type="protein sequence ID" value="CAL4786020.1"/>
    <property type="molecule type" value="Genomic_DNA"/>
</dbReference>
<evidence type="ECO:0000313" key="2">
    <source>
        <dbReference type="EMBL" id="CAI3998708.1"/>
    </source>
</evidence>
<feature type="compositionally biased region" description="Polar residues" evidence="1">
    <location>
        <begin position="16"/>
        <end position="25"/>
    </location>
</feature>
<organism evidence="2">
    <name type="scientific">Cladocopium goreaui</name>
    <dbReference type="NCBI Taxonomy" id="2562237"/>
    <lineage>
        <taxon>Eukaryota</taxon>
        <taxon>Sar</taxon>
        <taxon>Alveolata</taxon>
        <taxon>Dinophyceae</taxon>
        <taxon>Suessiales</taxon>
        <taxon>Symbiodiniaceae</taxon>
        <taxon>Cladocopium</taxon>
    </lineage>
</organism>
<feature type="compositionally biased region" description="Basic residues" evidence="1">
    <location>
        <begin position="1"/>
        <end position="15"/>
    </location>
</feature>
<accession>A0A9P1CXI7</accession>
<evidence type="ECO:0000256" key="1">
    <source>
        <dbReference type="SAM" id="MobiDB-lite"/>
    </source>
</evidence>
<gene>
    <name evidence="2" type="ORF">C1SCF055_LOCUS24983</name>
</gene>
<dbReference type="AlphaFoldDB" id="A0A9P1CXI7"/>
<reference evidence="3" key="2">
    <citation type="submission" date="2024-04" db="EMBL/GenBank/DDBJ databases">
        <authorList>
            <person name="Chen Y."/>
            <person name="Shah S."/>
            <person name="Dougan E. K."/>
            <person name="Thang M."/>
            <person name="Chan C."/>
        </authorList>
    </citation>
    <scope>NUCLEOTIDE SEQUENCE [LARGE SCALE GENOMIC DNA]</scope>
</reference>
<dbReference type="EMBL" id="CAMXCT020002528">
    <property type="protein sequence ID" value="CAL1152083.1"/>
    <property type="molecule type" value="Genomic_DNA"/>
</dbReference>
<dbReference type="EMBL" id="CAMXCT010002528">
    <property type="protein sequence ID" value="CAI3998708.1"/>
    <property type="molecule type" value="Genomic_DNA"/>
</dbReference>
<evidence type="ECO:0000313" key="4">
    <source>
        <dbReference type="Proteomes" id="UP001152797"/>
    </source>
</evidence>
<comment type="caution">
    <text evidence="2">The sequence shown here is derived from an EMBL/GenBank/DDBJ whole genome shotgun (WGS) entry which is preliminary data.</text>
</comment>
<proteinExistence type="predicted"/>
<name>A0A9P1CXI7_9DINO</name>
<feature type="region of interest" description="Disordered" evidence="1">
    <location>
        <begin position="1"/>
        <end position="25"/>
    </location>
</feature>
<protein>
    <submittedName>
        <fullName evidence="2">Uncharacterized protein</fullName>
    </submittedName>
</protein>
<keyword evidence="4" id="KW-1185">Reference proteome</keyword>
<dbReference type="Proteomes" id="UP001152797">
    <property type="component" value="Unassembled WGS sequence"/>
</dbReference>
<sequence>DWKRAQRLRRSKQRPKTSNEATVNSSAAVLTPGAIGAGTPAPGLAPPPLTNAQVLQVPYPVPEMPTDASTTPLPAGLLAPLRSGEVVPSVPSVPEMPGPRGPLMGA</sequence>